<dbReference type="GO" id="GO:0003735">
    <property type="term" value="F:structural constituent of ribosome"/>
    <property type="evidence" value="ECO:0007669"/>
    <property type="project" value="TreeGrafter"/>
</dbReference>
<organism evidence="2 3">
    <name type="scientific">Obba rivulosa</name>
    <dbReference type="NCBI Taxonomy" id="1052685"/>
    <lineage>
        <taxon>Eukaryota</taxon>
        <taxon>Fungi</taxon>
        <taxon>Dikarya</taxon>
        <taxon>Basidiomycota</taxon>
        <taxon>Agaricomycotina</taxon>
        <taxon>Agaricomycetes</taxon>
        <taxon>Polyporales</taxon>
        <taxon>Gelatoporiaceae</taxon>
        <taxon>Obba</taxon>
    </lineage>
</organism>
<gene>
    <name evidence="2" type="ORF">OBBRIDRAFT_787888</name>
</gene>
<proteinExistence type="predicted"/>
<evidence type="ECO:0000313" key="2">
    <source>
        <dbReference type="EMBL" id="OCH95683.1"/>
    </source>
</evidence>
<protein>
    <submittedName>
        <fullName evidence="2">Uncharacterized protein</fullName>
    </submittedName>
</protein>
<dbReference type="PANTHER" id="PTHR28158:SF1">
    <property type="entry name" value="SMALL RIBOSOMAL SUBUNIT PROTEIN MS45"/>
    <property type="match status" value="1"/>
</dbReference>
<feature type="region of interest" description="Disordered" evidence="1">
    <location>
        <begin position="188"/>
        <end position="214"/>
    </location>
</feature>
<dbReference type="GO" id="GO:0032543">
    <property type="term" value="P:mitochondrial translation"/>
    <property type="evidence" value="ECO:0007669"/>
    <property type="project" value="TreeGrafter"/>
</dbReference>
<accession>A0A8E2DTT0</accession>
<dbReference type="AlphaFoldDB" id="A0A8E2DTT0"/>
<feature type="compositionally biased region" description="Basic residues" evidence="1">
    <location>
        <begin position="188"/>
        <end position="201"/>
    </location>
</feature>
<dbReference type="PANTHER" id="PTHR28158">
    <property type="entry name" value="37S RIBOSOMAL PROTEIN S35, MITOCHONDRIAL"/>
    <property type="match status" value="1"/>
</dbReference>
<dbReference type="Proteomes" id="UP000250043">
    <property type="component" value="Unassembled WGS sequence"/>
</dbReference>
<dbReference type="InterPro" id="IPR021036">
    <property type="entry name" value="Ribosomal_mS45"/>
</dbReference>
<evidence type="ECO:0000256" key="1">
    <source>
        <dbReference type="SAM" id="MobiDB-lite"/>
    </source>
</evidence>
<name>A0A8E2DTT0_9APHY</name>
<dbReference type="Pfam" id="PF12298">
    <property type="entry name" value="Bot1p"/>
    <property type="match status" value="1"/>
</dbReference>
<dbReference type="GO" id="GO:0005763">
    <property type="term" value="C:mitochondrial small ribosomal subunit"/>
    <property type="evidence" value="ECO:0007669"/>
    <property type="project" value="TreeGrafter"/>
</dbReference>
<evidence type="ECO:0000313" key="3">
    <source>
        <dbReference type="Proteomes" id="UP000250043"/>
    </source>
</evidence>
<dbReference type="EMBL" id="KV722334">
    <property type="protein sequence ID" value="OCH95683.1"/>
    <property type="molecule type" value="Genomic_DNA"/>
</dbReference>
<sequence>MWNEFISDPQLYNERLLAERYGMSIARVRAILRLKGLEEYWQKEGKPIQTGFQLGMEEILGVNEEKARITDVVFRRGQAELGEDTTGADLDADSVDRARERYQRLFWEPVVEGKDPITPGVIEKARADVQAAKRAARAAKIEHVLPSRDQASPTQVIVQQPMRSYAVKFVDVRGKFVDSDDILHRRKEAQRRKAVKRRRREKIVERIAQSASDS</sequence>
<keyword evidence="3" id="KW-1185">Reference proteome</keyword>
<reference evidence="2 3" key="1">
    <citation type="submission" date="2016-07" db="EMBL/GenBank/DDBJ databases">
        <title>Draft genome of the white-rot fungus Obba rivulosa 3A-2.</title>
        <authorList>
            <consortium name="DOE Joint Genome Institute"/>
            <person name="Miettinen O."/>
            <person name="Riley R."/>
            <person name="Acob R."/>
            <person name="Barry K."/>
            <person name="Cullen D."/>
            <person name="De Vries R."/>
            <person name="Hainaut M."/>
            <person name="Hatakka A."/>
            <person name="Henrissat B."/>
            <person name="Hilden K."/>
            <person name="Kuo R."/>
            <person name="Labutti K."/>
            <person name="Lipzen A."/>
            <person name="Makela M.R."/>
            <person name="Sandor L."/>
            <person name="Spatafora J.W."/>
            <person name="Grigoriev I.V."/>
            <person name="Hibbett D.S."/>
        </authorList>
    </citation>
    <scope>NUCLEOTIDE SEQUENCE [LARGE SCALE GENOMIC DNA]</scope>
    <source>
        <strain evidence="2 3">3A-2</strain>
    </source>
</reference>
<dbReference type="OrthoDB" id="10052321at2759"/>